<dbReference type="Ensembl" id="ENSDNVT00000000087.1">
    <property type="protein sequence ID" value="ENSDNVP00000000075.1"/>
    <property type="gene ID" value="ENSDNVG00000000042.1"/>
</dbReference>
<feature type="region of interest" description="Disordered" evidence="1">
    <location>
        <begin position="1"/>
        <end position="28"/>
    </location>
</feature>
<dbReference type="PANTHER" id="PTHR35665">
    <property type="entry name" value="PROTEIN LKAAEAR1"/>
    <property type="match status" value="1"/>
</dbReference>
<dbReference type="Pfam" id="PF15478">
    <property type="entry name" value="LKAAEAR"/>
    <property type="match status" value="1"/>
</dbReference>
<name>A0A8C4IXQ1_DRONO</name>
<dbReference type="CTD" id="198437"/>
<dbReference type="RefSeq" id="XP_025948598.1">
    <property type="nucleotide sequence ID" value="XM_026092813.2"/>
</dbReference>
<dbReference type="InterPro" id="IPR029152">
    <property type="entry name" value="LKAAEAR1"/>
</dbReference>
<evidence type="ECO:0000313" key="3">
    <source>
        <dbReference type="Proteomes" id="UP000694423"/>
    </source>
</evidence>
<gene>
    <name evidence="2" type="primary">LKAAEAR1</name>
</gene>
<accession>A0A8C4IXQ1</accession>
<dbReference type="AlphaFoldDB" id="A0A8C4IXQ1"/>
<dbReference type="Ensembl" id="ENSDNVT00000000086.1">
    <property type="protein sequence ID" value="ENSDNVP00000000074.1"/>
    <property type="gene ID" value="ENSDNVG00000000042.1"/>
</dbReference>
<sequence length="165" mass="19215">MTSNQRSSHKEKIIPQTKSVPPFNPDRMSDREKARYLAFTEPTDEKTKAMLASHIFMMDNSYFSKAKPSIDTEQKKEARVFGLLRAAEARNRLRNLRLRYQDLRAKEINHLISCQQSVLGALRLETFLAPQKSIKKLADNLDRVQRSRIEAILEDEKGEIFIRRP</sequence>
<protein>
    <submittedName>
        <fullName evidence="2">LKAAEAR motif containing 1</fullName>
    </submittedName>
</protein>
<reference evidence="2" key="1">
    <citation type="submission" date="2025-05" db="UniProtKB">
        <authorList>
            <consortium name="Ensembl"/>
        </authorList>
    </citation>
    <scope>IDENTIFICATION</scope>
</reference>
<dbReference type="OrthoDB" id="10045727at2759"/>
<evidence type="ECO:0000256" key="1">
    <source>
        <dbReference type="SAM" id="MobiDB-lite"/>
    </source>
</evidence>
<evidence type="ECO:0000313" key="2">
    <source>
        <dbReference type="Ensembl" id="ENSDNVP00000000074.1"/>
    </source>
</evidence>
<dbReference type="Proteomes" id="UP000694423">
    <property type="component" value="Unplaced"/>
</dbReference>
<dbReference type="GeneID" id="112978986"/>
<dbReference type="PANTHER" id="PTHR35665:SF1">
    <property type="entry name" value="PROTEIN LKAAEAR1"/>
    <property type="match status" value="1"/>
</dbReference>
<dbReference type="KEGG" id="dne:112978986"/>
<organism evidence="2 3">
    <name type="scientific">Dromaius novaehollandiae</name>
    <name type="common">Emu</name>
    <dbReference type="NCBI Taxonomy" id="8790"/>
    <lineage>
        <taxon>Eukaryota</taxon>
        <taxon>Metazoa</taxon>
        <taxon>Chordata</taxon>
        <taxon>Craniata</taxon>
        <taxon>Vertebrata</taxon>
        <taxon>Euteleostomi</taxon>
        <taxon>Archelosauria</taxon>
        <taxon>Archosauria</taxon>
        <taxon>Dinosauria</taxon>
        <taxon>Saurischia</taxon>
        <taxon>Theropoda</taxon>
        <taxon>Coelurosauria</taxon>
        <taxon>Aves</taxon>
        <taxon>Palaeognathae</taxon>
        <taxon>Casuariiformes</taxon>
        <taxon>Dromaiidae</taxon>
        <taxon>Dromaius</taxon>
    </lineage>
</organism>
<keyword evidence="3" id="KW-1185">Reference proteome</keyword>
<proteinExistence type="predicted"/>